<dbReference type="InterPro" id="IPR050889">
    <property type="entry name" value="Dendritic_Spine_Reg/Scaffold"/>
</dbReference>
<comment type="caution">
    <text evidence="7">The sequence shown here is derived from an EMBL/GenBank/DDBJ whole genome shotgun (WGS) entry which is preliminary data.</text>
</comment>
<dbReference type="EMBL" id="JAADYS010000776">
    <property type="protein sequence ID" value="KAF4467165.1"/>
    <property type="molecule type" value="Genomic_DNA"/>
</dbReference>
<evidence type="ECO:0000313" key="7">
    <source>
        <dbReference type="EMBL" id="KAF4467165.1"/>
    </source>
</evidence>
<dbReference type="SMART" id="SM00248">
    <property type="entry name" value="ANK"/>
    <property type="match status" value="7"/>
</dbReference>
<dbReference type="PANTHER" id="PTHR24166">
    <property type="entry name" value="ROLLING PEBBLES, ISOFORM B"/>
    <property type="match status" value="1"/>
</dbReference>
<feature type="compositionally biased region" description="Basic and acidic residues" evidence="5">
    <location>
        <begin position="222"/>
        <end position="234"/>
    </location>
</feature>
<dbReference type="InterPro" id="IPR002110">
    <property type="entry name" value="Ankyrin_rpt"/>
</dbReference>
<evidence type="ECO:0000256" key="4">
    <source>
        <dbReference type="SAM" id="Coils"/>
    </source>
</evidence>
<feature type="region of interest" description="Disordered" evidence="5">
    <location>
        <begin position="179"/>
        <end position="244"/>
    </location>
</feature>
<dbReference type="PROSITE" id="PS50088">
    <property type="entry name" value="ANK_REPEAT"/>
    <property type="match status" value="4"/>
</dbReference>
<dbReference type="AlphaFoldDB" id="A0A8H4LF30"/>
<dbReference type="Pfam" id="PF00023">
    <property type="entry name" value="Ank"/>
    <property type="match status" value="1"/>
</dbReference>
<feature type="compositionally biased region" description="Basic and acidic residues" evidence="5">
    <location>
        <begin position="188"/>
        <end position="204"/>
    </location>
</feature>
<dbReference type="InterPro" id="IPR036770">
    <property type="entry name" value="Ankyrin_rpt-contain_sf"/>
</dbReference>
<evidence type="ECO:0000256" key="1">
    <source>
        <dbReference type="ARBA" id="ARBA00022737"/>
    </source>
</evidence>
<feature type="repeat" description="ANK" evidence="3">
    <location>
        <begin position="579"/>
        <end position="611"/>
    </location>
</feature>
<feature type="repeat" description="ANK" evidence="3">
    <location>
        <begin position="476"/>
        <end position="508"/>
    </location>
</feature>
<dbReference type="Proteomes" id="UP000554235">
    <property type="component" value="Unassembled WGS sequence"/>
</dbReference>
<keyword evidence="8" id="KW-1185">Reference proteome</keyword>
<dbReference type="OrthoDB" id="426293at2759"/>
<evidence type="ECO:0000256" key="2">
    <source>
        <dbReference type="ARBA" id="ARBA00023043"/>
    </source>
</evidence>
<organism evidence="7 8">
    <name type="scientific">Fusarium albosuccineum</name>
    <dbReference type="NCBI Taxonomy" id="1237068"/>
    <lineage>
        <taxon>Eukaryota</taxon>
        <taxon>Fungi</taxon>
        <taxon>Dikarya</taxon>
        <taxon>Ascomycota</taxon>
        <taxon>Pezizomycotina</taxon>
        <taxon>Sordariomycetes</taxon>
        <taxon>Hypocreomycetidae</taxon>
        <taxon>Hypocreales</taxon>
        <taxon>Nectriaceae</taxon>
        <taxon>Fusarium</taxon>
        <taxon>Fusarium decemcellulare species complex</taxon>
    </lineage>
</organism>
<evidence type="ECO:0000259" key="6">
    <source>
        <dbReference type="Pfam" id="PF17111"/>
    </source>
</evidence>
<dbReference type="Gene3D" id="1.25.40.20">
    <property type="entry name" value="Ankyrin repeat-containing domain"/>
    <property type="match status" value="3"/>
</dbReference>
<keyword evidence="2 3" id="KW-0040">ANK repeat</keyword>
<keyword evidence="1" id="KW-0677">Repeat</keyword>
<dbReference type="PROSITE" id="PS50297">
    <property type="entry name" value="ANK_REP_REGION"/>
    <property type="match status" value="4"/>
</dbReference>
<protein>
    <recommendedName>
        <fullName evidence="6">Azaphilone pigments biosynthesis cluster protein L N-terminal domain-containing protein</fullName>
    </recommendedName>
</protein>
<accession>A0A8H4LF30</accession>
<name>A0A8H4LF30_9HYPO</name>
<dbReference type="Pfam" id="PF17111">
    <property type="entry name" value="PigL_N"/>
    <property type="match status" value="1"/>
</dbReference>
<evidence type="ECO:0000256" key="3">
    <source>
        <dbReference type="PROSITE-ProRule" id="PRU00023"/>
    </source>
</evidence>
<proteinExistence type="predicted"/>
<reference evidence="7 8" key="1">
    <citation type="submission" date="2020-01" db="EMBL/GenBank/DDBJ databases">
        <title>Identification and distribution of gene clusters putatively required for synthesis of sphingolipid metabolism inhibitors in phylogenetically diverse species of the filamentous fungus Fusarium.</title>
        <authorList>
            <person name="Kim H.-S."/>
            <person name="Busman M."/>
            <person name="Brown D.W."/>
            <person name="Divon H."/>
            <person name="Uhlig S."/>
            <person name="Proctor R.H."/>
        </authorList>
    </citation>
    <scope>NUCLEOTIDE SEQUENCE [LARGE SCALE GENOMIC DNA]</scope>
    <source>
        <strain evidence="7 8">NRRL 20459</strain>
    </source>
</reference>
<sequence>MAEPISLAASVAGLLDVGLRTSKALHSLQRELRNAPDLIRALSNEVEDIKAVLARVEDTIKDSEASGLNSTIGAAILVDLETQLGKAKTILVTLDSLAQKLVAEAPTLKRVKWCLKKSRAAELQTDLKEVRTRINELLALISVQRLASQRHGELVALLQFLQASVSNLPELLNNQHAAETAEFNRAPPETKDETETLVKDEQRPIPDTSTLPLPQDGGMGRDFNHIPGDGKPEFSPKPPSGCHGPPASHRFWKFPRILDAVFGSLFVGYAGYPMSSSSCNLKECSNGRYIRLRFTYGFPLWFLNYAVNVFLEASAAKFTCALRARRRIEFENSEMNILYHVQWSNLDTIQHILEMNRASVLDVFHLDGRSALHFALSRRSSADKLQVIKFLLQAGADPDQENDDGVSMRLTIAQWSVFGIISKEVEALFNLSECISNLDTTFLHQVVAGHCRVDLVAALQSRSPGLLSQVNAKDRLGYTPLMYAVMRGDVHTTKALLDAGAEVDEQSLEGWTALMELANDRRSMHTVELGHLLLAAGADVHATTRGGTNALHIAARTNNTKLIEFLVSKGARIDCRETGGYTPLAWAIRSKRVEALRCLYDHGADIDELDEYGSSRLNMAIVFNLHDAQRLLLELGANHLSANKFGTLLHYAARFGDEGTFDTLAMFGLQGLDINAGGDWAWTATAMFENRSGVSDGMRPAFYRLLEVVRSNQLGDETVGDWGNSDDDFEDASEFLDDSVILDQD</sequence>
<feature type="coiled-coil region" evidence="4">
    <location>
        <begin position="39"/>
        <end position="66"/>
    </location>
</feature>
<feature type="repeat" description="ANK" evidence="3">
    <location>
        <begin position="546"/>
        <end position="578"/>
    </location>
</feature>
<evidence type="ECO:0000313" key="8">
    <source>
        <dbReference type="Proteomes" id="UP000554235"/>
    </source>
</evidence>
<gene>
    <name evidence="7" type="ORF">FALBO_5948</name>
</gene>
<evidence type="ECO:0000256" key="5">
    <source>
        <dbReference type="SAM" id="MobiDB-lite"/>
    </source>
</evidence>
<dbReference type="PANTHER" id="PTHR24166:SF48">
    <property type="entry name" value="PROTEIN VAPYRIN"/>
    <property type="match status" value="1"/>
</dbReference>
<dbReference type="InterPro" id="IPR031348">
    <property type="entry name" value="PigL_N"/>
</dbReference>
<dbReference type="SUPFAM" id="SSF48403">
    <property type="entry name" value="Ankyrin repeat"/>
    <property type="match status" value="1"/>
</dbReference>
<feature type="repeat" description="ANK" evidence="3">
    <location>
        <begin position="367"/>
        <end position="403"/>
    </location>
</feature>
<feature type="domain" description="Azaphilone pigments biosynthesis cluster protein L N-terminal" evidence="6">
    <location>
        <begin position="2"/>
        <end position="66"/>
    </location>
</feature>
<dbReference type="Pfam" id="PF12796">
    <property type="entry name" value="Ank_2"/>
    <property type="match status" value="2"/>
</dbReference>
<keyword evidence="4" id="KW-0175">Coiled coil</keyword>